<dbReference type="PIRSF" id="PIRSF006268">
    <property type="entry name" value="ApbE"/>
    <property type="match status" value="1"/>
</dbReference>
<feature type="binding site" evidence="11">
    <location>
        <position position="292"/>
    </location>
    <ligand>
        <name>Mg(2+)</name>
        <dbReference type="ChEBI" id="CHEBI:18420"/>
    </ligand>
</feature>
<name>A0A3S4TFU4_9BACT</name>
<protein>
    <recommendedName>
        <fullName evidence="2 10">FAD:protein FMN transferase</fullName>
        <ecNumber evidence="1 10">2.7.1.180</ecNumber>
    </recommendedName>
    <alternativeName>
        <fullName evidence="8 10">Flavin transferase</fullName>
    </alternativeName>
</protein>
<comment type="similarity">
    <text evidence="10">Belongs to the ApbE family.</text>
</comment>
<keyword evidence="5 10" id="KW-0479">Metal-binding</keyword>
<evidence type="ECO:0000256" key="1">
    <source>
        <dbReference type="ARBA" id="ARBA00011955"/>
    </source>
</evidence>
<evidence type="ECO:0000256" key="3">
    <source>
        <dbReference type="ARBA" id="ARBA00022630"/>
    </source>
</evidence>
<proteinExistence type="inferred from homology"/>
<feature type="binding site" evidence="11">
    <location>
        <position position="296"/>
    </location>
    <ligand>
        <name>Mg(2+)</name>
        <dbReference type="ChEBI" id="CHEBI:18420"/>
    </ligand>
</feature>
<comment type="catalytic activity">
    <reaction evidence="9 10">
        <text>L-threonyl-[protein] + FAD = FMN-L-threonyl-[protein] + AMP + H(+)</text>
        <dbReference type="Rhea" id="RHEA:36847"/>
        <dbReference type="Rhea" id="RHEA-COMP:11060"/>
        <dbReference type="Rhea" id="RHEA-COMP:11061"/>
        <dbReference type="ChEBI" id="CHEBI:15378"/>
        <dbReference type="ChEBI" id="CHEBI:30013"/>
        <dbReference type="ChEBI" id="CHEBI:57692"/>
        <dbReference type="ChEBI" id="CHEBI:74257"/>
        <dbReference type="ChEBI" id="CHEBI:456215"/>
        <dbReference type="EC" id="2.7.1.180"/>
    </reaction>
</comment>
<dbReference type="GeneID" id="85012801"/>
<reference evidence="13 14" key="1">
    <citation type="submission" date="2018-12" db="EMBL/GenBank/DDBJ databases">
        <authorList>
            <consortium name="Pathogen Informatics"/>
        </authorList>
    </citation>
    <scope>NUCLEOTIDE SEQUENCE [LARGE SCALE GENOMIC DNA]</scope>
    <source>
        <strain evidence="13 14">NCTC13071</strain>
    </source>
</reference>
<organism evidence="13 14">
    <name type="scientific">Segatella oris</name>
    <dbReference type="NCBI Taxonomy" id="28135"/>
    <lineage>
        <taxon>Bacteria</taxon>
        <taxon>Pseudomonadati</taxon>
        <taxon>Bacteroidota</taxon>
        <taxon>Bacteroidia</taxon>
        <taxon>Bacteroidales</taxon>
        <taxon>Prevotellaceae</taxon>
        <taxon>Segatella</taxon>
    </lineage>
</organism>
<dbReference type="AlphaFoldDB" id="A0A3S4TFU4"/>
<keyword evidence="12" id="KW-1133">Transmembrane helix</keyword>
<accession>A0A3S4TFU4</accession>
<comment type="cofactor">
    <cofactor evidence="11">
        <name>Mg(2+)</name>
        <dbReference type="ChEBI" id="CHEBI:18420"/>
    </cofactor>
    <cofactor evidence="11">
        <name>Mn(2+)</name>
        <dbReference type="ChEBI" id="CHEBI:29035"/>
    </cofactor>
    <text evidence="11">Magnesium. Can also use manganese.</text>
</comment>
<keyword evidence="12" id="KW-0812">Transmembrane</keyword>
<dbReference type="PANTHER" id="PTHR30040">
    <property type="entry name" value="THIAMINE BIOSYNTHESIS LIPOPROTEIN APBE"/>
    <property type="match status" value="1"/>
</dbReference>
<evidence type="ECO:0000256" key="2">
    <source>
        <dbReference type="ARBA" id="ARBA00016337"/>
    </source>
</evidence>
<dbReference type="InterPro" id="IPR024932">
    <property type="entry name" value="ApbE"/>
</dbReference>
<sequence length="343" mass="38758">MRKGKKIYIQAAFLLFLVVGTILIIRQQQDMPYQHNEGFIFGTVYHATYQYDKDLNKEIVTELNKVDEEFSMFNKRSMVTAFNQGRQIEASKMFMEVLTLSQAINKETDGAFDITVAPLVNAWGFGFKHQQLPNRQQVDSLRALMGMQYIKVEHTGEKNIVKTDHRGLMLDFSAIAKGYGSDAVAAVMRRHDIKNYMIEIGGEIVTSGISEKRLPWKIGVTKPSDDSLSTNQNLQTVLNVTDRAMATSGNYRNFYYKNGKKLAHTIDPRTGYPVQHSLLSATVLAHSCAEADGYATAFMVLGIEKSKAVLDKHPELLAYFIYADKDGRTKVWYSPSLEKTLVK</sequence>
<keyword evidence="13" id="KW-0449">Lipoprotein</keyword>
<evidence type="ECO:0000256" key="9">
    <source>
        <dbReference type="ARBA" id="ARBA00048540"/>
    </source>
</evidence>
<dbReference type="PANTHER" id="PTHR30040:SF2">
    <property type="entry name" value="FAD:PROTEIN FMN TRANSFERASE"/>
    <property type="match status" value="1"/>
</dbReference>
<keyword evidence="12" id="KW-0472">Membrane</keyword>
<dbReference type="GO" id="GO:0046872">
    <property type="term" value="F:metal ion binding"/>
    <property type="evidence" value="ECO:0007669"/>
    <property type="project" value="UniProtKB-UniRule"/>
</dbReference>
<dbReference type="EC" id="2.7.1.180" evidence="1 10"/>
<evidence type="ECO:0000256" key="4">
    <source>
        <dbReference type="ARBA" id="ARBA00022679"/>
    </source>
</evidence>
<dbReference type="Pfam" id="PF02424">
    <property type="entry name" value="ApbE"/>
    <property type="match status" value="1"/>
</dbReference>
<dbReference type="KEGG" id="poc:NCTC13071_02023"/>
<evidence type="ECO:0000256" key="8">
    <source>
        <dbReference type="ARBA" id="ARBA00031306"/>
    </source>
</evidence>
<evidence type="ECO:0000256" key="7">
    <source>
        <dbReference type="ARBA" id="ARBA00022842"/>
    </source>
</evidence>
<evidence type="ECO:0000313" key="13">
    <source>
        <dbReference type="EMBL" id="VEH16006.1"/>
    </source>
</evidence>
<evidence type="ECO:0000256" key="11">
    <source>
        <dbReference type="PIRSR" id="PIRSR006268-2"/>
    </source>
</evidence>
<dbReference type="EMBL" id="LR134384">
    <property type="protein sequence ID" value="VEH16006.1"/>
    <property type="molecule type" value="Genomic_DNA"/>
</dbReference>
<evidence type="ECO:0000313" key="14">
    <source>
        <dbReference type="Proteomes" id="UP000274578"/>
    </source>
</evidence>
<evidence type="ECO:0000256" key="5">
    <source>
        <dbReference type="ARBA" id="ARBA00022723"/>
    </source>
</evidence>
<dbReference type="InterPro" id="IPR003374">
    <property type="entry name" value="ApbE-like_sf"/>
</dbReference>
<evidence type="ECO:0000256" key="10">
    <source>
        <dbReference type="PIRNR" id="PIRNR006268"/>
    </source>
</evidence>
<keyword evidence="7 10" id="KW-0460">Magnesium</keyword>
<dbReference type="Gene3D" id="3.10.520.10">
    <property type="entry name" value="ApbE-like domains"/>
    <property type="match status" value="1"/>
</dbReference>
<keyword evidence="6 10" id="KW-0274">FAD</keyword>
<dbReference type="RefSeq" id="WP_018920923.1">
    <property type="nucleotide sequence ID" value="NZ_LR134384.1"/>
</dbReference>
<feature type="binding site" evidence="11">
    <location>
        <position position="174"/>
    </location>
    <ligand>
        <name>Mg(2+)</name>
        <dbReference type="ChEBI" id="CHEBI:18420"/>
    </ligand>
</feature>
<dbReference type="GO" id="GO:0016740">
    <property type="term" value="F:transferase activity"/>
    <property type="evidence" value="ECO:0007669"/>
    <property type="project" value="UniProtKB-UniRule"/>
</dbReference>
<feature type="transmembrane region" description="Helical" evidence="12">
    <location>
        <begin position="7"/>
        <end position="25"/>
    </location>
</feature>
<evidence type="ECO:0000256" key="6">
    <source>
        <dbReference type="ARBA" id="ARBA00022827"/>
    </source>
</evidence>
<gene>
    <name evidence="13" type="primary">apbE</name>
    <name evidence="13" type="ORF">NCTC13071_02023</name>
</gene>
<keyword evidence="3 10" id="KW-0285">Flavoprotein</keyword>
<dbReference type="SUPFAM" id="SSF143631">
    <property type="entry name" value="ApbE-like"/>
    <property type="match status" value="1"/>
</dbReference>
<evidence type="ECO:0000256" key="12">
    <source>
        <dbReference type="SAM" id="Phobius"/>
    </source>
</evidence>
<keyword evidence="4 10" id="KW-0808">Transferase</keyword>
<dbReference type="Proteomes" id="UP000274578">
    <property type="component" value="Chromosome 1"/>
</dbReference>